<dbReference type="InterPro" id="IPR040182">
    <property type="entry name" value="ATG13"/>
</dbReference>
<evidence type="ECO:0000256" key="2">
    <source>
        <dbReference type="SAM" id="MobiDB-lite"/>
    </source>
</evidence>
<dbReference type="Gene3D" id="3.30.900.10">
    <property type="entry name" value="HORMA domain"/>
    <property type="match status" value="1"/>
</dbReference>
<evidence type="ECO:0000256" key="1">
    <source>
        <dbReference type="ARBA" id="ARBA00023006"/>
    </source>
</evidence>
<feature type="compositionally biased region" description="Basic and acidic residues" evidence="2">
    <location>
        <begin position="420"/>
        <end position="429"/>
    </location>
</feature>
<proteinExistence type="predicted"/>
<dbReference type="OMA" id="PLYHAPY"/>
<dbReference type="PANTHER" id="PTHR13430:SF4">
    <property type="entry name" value="AUTOPHAGY-RELATED PROTEIN 13"/>
    <property type="match status" value="1"/>
</dbReference>
<sequence length="599" mass="66399">MGETAKIQKIILEFFPKAVQVILESRIQSVVRSASSSPSSSPKRCRDTWFDLNLGLSDNARLHIIESWSKTPAIEPMFVEIFLARSDGASTSRPAGQGSRGLILERWTVQYALNSSSPAVSADVNCTVVRKKALILFLSLYCTTKLLPAYRVYRDLKKSPQSHNVRRLMYRISASPEPLPRGEIKDYNFTPVETRCGKLCLSVSYLANLICRPASEFDRLENPIRQIIPDYCGSPGSERKFHGASRGKHSVLSPPSSPGFKTKGFGRCHSWSGGINQISLPSTAMQQYHSQRFIMAPMSPNLTYHTPLTNSRTPPLPVVPRRCHSSVDRFASPSPSPPMRSRLSNEGVSKELLRTGSLPQAVGESRNPLPLHTNRSREAHTLSRAVSANSEFTIAYSPSALRTTSTSGNSVVPRQAHLGHKGEEDDRVSQRVAVSRSSSRLSYNYEIEDEGFSFPFALDSDESDGYRSRGESLDGNLHMQEVMEGTGQTISTPRRSQTAALGELVEMFNSALPLQQQFGNALDFSQTSAEIWRRDSSRETSQCQSNENQCGAASSSIVYSNCSRVSNKTVADALIDLRNYKEIKDCLLRQSGVPDERRH</sequence>
<dbReference type="EMBL" id="JAHRHJ020000002">
    <property type="protein sequence ID" value="KAH9324999.1"/>
    <property type="molecule type" value="Genomic_DNA"/>
</dbReference>
<dbReference type="Pfam" id="PF10033">
    <property type="entry name" value="ATG13"/>
    <property type="match status" value="1"/>
</dbReference>
<dbReference type="AlphaFoldDB" id="A0AA38GJB5"/>
<gene>
    <name evidence="4" type="ORF">KI387_005177</name>
</gene>
<dbReference type="GO" id="GO:0034727">
    <property type="term" value="P:piecemeal microautophagy of the nucleus"/>
    <property type="evidence" value="ECO:0007669"/>
    <property type="project" value="TreeGrafter"/>
</dbReference>
<feature type="compositionally biased region" description="Polar residues" evidence="2">
    <location>
        <begin position="401"/>
        <end position="412"/>
    </location>
</feature>
<accession>A0AA38GJB5</accession>
<dbReference type="GO" id="GO:0005829">
    <property type="term" value="C:cytosol"/>
    <property type="evidence" value="ECO:0007669"/>
    <property type="project" value="TreeGrafter"/>
</dbReference>
<dbReference type="InterPro" id="IPR018731">
    <property type="entry name" value="Atg13_N"/>
</dbReference>
<dbReference type="GO" id="GO:0000407">
    <property type="term" value="C:phagophore assembly site"/>
    <property type="evidence" value="ECO:0007669"/>
    <property type="project" value="TreeGrafter"/>
</dbReference>
<dbReference type="GO" id="GO:1990316">
    <property type="term" value="C:Atg1/ULK1 kinase complex"/>
    <property type="evidence" value="ECO:0007669"/>
    <property type="project" value="InterPro"/>
</dbReference>
<organism evidence="4 5">
    <name type="scientific">Taxus chinensis</name>
    <name type="common">Chinese yew</name>
    <name type="synonym">Taxus wallichiana var. chinensis</name>
    <dbReference type="NCBI Taxonomy" id="29808"/>
    <lineage>
        <taxon>Eukaryota</taxon>
        <taxon>Viridiplantae</taxon>
        <taxon>Streptophyta</taxon>
        <taxon>Embryophyta</taxon>
        <taxon>Tracheophyta</taxon>
        <taxon>Spermatophyta</taxon>
        <taxon>Pinopsida</taxon>
        <taxon>Pinidae</taxon>
        <taxon>Conifers II</taxon>
        <taxon>Cupressales</taxon>
        <taxon>Taxaceae</taxon>
        <taxon>Taxus</taxon>
    </lineage>
</organism>
<comment type="caution">
    <text evidence="4">The sequence shown here is derived from an EMBL/GenBank/DDBJ whole genome shotgun (WGS) entry which is preliminary data.</text>
</comment>
<evidence type="ECO:0000259" key="3">
    <source>
        <dbReference type="Pfam" id="PF10033"/>
    </source>
</evidence>
<keyword evidence="5" id="KW-1185">Reference proteome</keyword>
<feature type="region of interest" description="Disordered" evidence="2">
    <location>
        <begin position="238"/>
        <end position="263"/>
    </location>
</feature>
<dbReference type="GO" id="GO:0034497">
    <property type="term" value="P:protein localization to phagophore assembly site"/>
    <property type="evidence" value="ECO:0007669"/>
    <property type="project" value="TreeGrafter"/>
</dbReference>
<feature type="region of interest" description="Disordered" evidence="2">
    <location>
        <begin position="401"/>
        <end position="429"/>
    </location>
</feature>
<dbReference type="GO" id="GO:0000423">
    <property type="term" value="P:mitophagy"/>
    <property type="evidence" value="ECO:0007669"/>
    <property type="project" value="TreeGrafter"/>
</dbReference>
<evidence type="ECO:0000313" key="5">
    <source>
        <dbReference type="Proteomes" id="UP000824469"/>
    </source>
</evidence>
<name>A0AA38GJB5_TAXCH</name>
<dbReference type="Proteomes" id="UP000824469">
    <property type="component" value="Unassembled WGS sequence"/>
</dbReference>
<protein>
    <recommendedName>
        <fullName evidence="3">Autophagy-related protein 13 N-terminal domain-containing protein</fullName>
    </recommendedName>
</protein>
<evidence type="ECO:0000313" key="4">
    <source>
        <dbReference type="EMBL" id="KAH9324999.1"/>
    </source>
</evidence>
<dbReference type="InterPro" id="IPR036570">
    <property type="entry name" value="HORMA_dom_sf"/>
</dbReference>
<dbReference type="PANTHER" id="PTHR13430">
    <property type="match status" value="1"/>
</dbReference>
<feature type="domain" description="Autophagy-related protein 13 N-terminal" evidence="3">
    <location>
        <begin position="11"/>
        <end position="208"/>
    </location>
</feature>
<reference evidence="4 5" key="1">
    <citation type="journal article" date="2021" name="Nat. Plants">
        <title>The Taxus genome provides insights into paclitaxel biosynthesis.</title>
        <authorList>
            <person name="Xiong X."/>
            <person name="Gou J."/>
            <person name="Liao Q."/>
            <person name="Li Y."/>
            <person name="Zhou Q."/>
            <person name="Bi G."/>
            <person name="Li C."/>
            <person name="Du R."/>
            <person name="Wang X."/>
            <person name="Sun T."/>
            <person name="Guo L."/>
            <person name="Liang H."/>
            <person name="Lu P."/>
            <person name="Wu Y."/>
            <person name="Zhang Z."/>
            <person name="Ro D.K."/>
            <person name="Shang Y."/>
            <person name="Huang S."/>
            <person name="Yan J."/>
        </authorList>
    </citation>
    <scope>NUCLEOTIDE SEQUENCE [LARGE SCALE GENOMIC DNA]</scope>
    <source>
        <strain evidence="4">Ta-2019</strain>
    </source>
</reference>
<keyword evidence="1" id="KW-0072">Autophagy</keyword>